<evidence type="ECO:0000313" key="2">
    <source>
        <dbReference type="Proteomes" id="UP000299102"/>
    </source>
</evidence>
<reference evidence="1 2" key="1">
    <citation type="journal article" date="2019" name="Commun. Biol.">
        <title>The bagworm genome reveals a unique fibroin gene that provides high tensile strength.</title>
        <authorList>
            <person name="Kono N."/>
            <person name="Nakamura H."/>
            <person name="Ohtoshi R."/>
            <person name="Tomita M."/>
            <person name="Numata K."/>
            <person name="Arakawa K."/>
        </authorList>
    </citation>
    <scope>NUCLEOTIDE SEQUENCE [LARGE SCALE GENOMIC DNA]</scope>
</reference>
<keyword evidence="2" id="KW-1185">Reference proteome</keyword>
<evidence type="ECO:0000313" key="1">
    <source>
        <dbReference type="EMBL" id="GBP31812.1"/>
    </source>
</evidence>
<gene>
    <name evidence="1" type="ORF">EVAR_81578_1</name>
</gene>
<dbReference type="AlphaFoldDB" id="A0A4C1V0Q6"/>
<name>A0A4C1V0Q6_EUMVA</name>
<organism evidence="1 2">
    <name type="scientific">Eumeta variegata</name>
    <name type="common">Bagworm moth</name>
    <name type="synonym">Eumeta japonica</name>
    <dbReference type="NCBI Taxonomy" id="151549"/>
    <lineage>
        <taxon>Eukaryota</taxon>
        <taxon>Metazoa</taxon>
        <taxon>Ecdysozoa</taxon>
        <taxon>Arthropoda</taxon>
        <taxon>Hexapoda</taxon>
        <taxon>Insecta</taxon>
        <taxon>Pterygota</taxon>
        <taxon>Neoptera</taxon>
        <taxon>Endopterygota</taxon>
        <taxon>Lepidoptera</taxon>
        <taxon>Glossata</taxon>
        <taxon>Ditrysia</taxon>
        <taxon>Tineoidea</taxon>
        <taxon>Psychidae</taxon>
        <taxon>Oiketicinae</taxon>
        <taxon>Eumeta</taxon>
    </lineage>
</organism>
<comment type="caution">
    <text evidence="1">The sequence shown here is derived from an EMBL/GenBank/DDBJ whole genome shotgun (WGS) entry which is preliminary data.</text>
</comment>
<dbReference type="Proteomes" id="UP000299102">
    <property type="component" value="Unassembled WGS sequence"/>
</dbReference>
<protein>
    <submittedName>
        <fullName evidence="1">Uncharacterized protein</fullName>
    </submittedName>
</protein>
<proteinExistence type="predicted"/>
<sequence>MTNCVRRSGPSREKILRYAAAPVGGGARGACVRGGPSVVIVRRSEAGTGIFESEGFDVDMAHYCDSVSVPDSGPDFNSDFGTAP</sequence>
<dbReference type="EMBL" id="BGZK01000251">
    <property type="protein sequence ID" value="GBP31812.1"/>
    <property type="molecule type" value="Genomic_DNA"/>
</dbReference>
<accession>A0A4C1V0Q6</accession>